<feature type="compositionally biased region" description="Low complexity" evidence="1">
    <location>
        <begin position="46"/>
        <end position="58"/>
    </location>
</feature>
<dbReference type="RefSeq" id="XP_044721628.1">
    <property type="nucleotide sequence ID" value="XM_044863014.1"/>
</dbReference>
<proteinExistence type="predicted"/>
<dbReference type="AlphaFoldDB" id="A0A9P8SJV4"/>
<keyword evidence="3" id="KW-0689">Ribosomal protein</keyword>
<feature type="compositionally biased region" description="Gly residues" evidence="1">
    <location>
        <begin position="59"/>
        <end position="98"/>
    </location>
</feature>
<dbReference type="EMBL" id="JAIZPD010000004">
    <property type="protein sequence ID" value="KAH0964115.1"/>
    <property type="molecule type" value="Genomic_DNA"/>
</dbReference>
<keyword evidence="4" id="KW-1185">Reference proteome</keyword>
<dbReference type="PANTHER" id="PTHR34587">
    <property type="entry name" value="VWFA DOMAIN-CONTAINING PROTEIN"/>
    <property type="match status" value="1"/>
</dbReference>
<accession>A0A9P8SJV4</accession>
<organism evidence="3 4">
    <name type="scientific">Hirsutella rhossiliensis</name>
    <dbReference type="NCBI Taxonomy" id="111463"/>
    <lineage>
        <taxon>Eukaryota</taxon>
        <taxon>Fungi</taxon>
        <taxon>Dikarya</taxon>
        <taxon>Ascomycota</taxon>
        <taxon>Pezizomycotina</taxon>
        <taxon>Sordariomycetes</taxon>
        <taxon>Hypocreomycetidae</taxon>
        <taxon>Hypocreales</taxon>
        <taxon>Ophiocordycipitaceae</taxon>
        <taxon>Hirsutella</taxon>
    </lineage>
</organism>
<feature type="signal peptide" evidence="2">
    <location>
        <begin position="1"/>
        <end position="19"/>
    </location>
</feature>
<evidence type="ECO:0000313" key="4">
    <source>
        <dbReference type="Proteomes" id="UP000824596"/>
    </source>
</evidence>
<comment type="caution">
    <text evidence="3">The sequence shown here is derived from an EMBL/GenBank/DDBJ whole genome shotgun (WGS) entry which is preliminary data.</text>
</comment>
<dbReference type="PANTHER" id="PTHR34587:SF2">
    <property type="entry name" value="G-PROTEIN COUPLED RECEPTORS FAMILY 1 PROFILE DOMAIN-CONTAINING PROTEIN"/>
    <property type="match status" value="1"/>
</dbReference>
<keyword evidence="3" id="KW-0687">Ribonucleoprotein</keyword>
<sequence length="368" mass="38341">MHIGSLLIALVGMTVVTEAAVMDRGSPESNSLDRRQQGVRQGGAGRAANQGVDNNINKNGGGINKNGGGINKNGGGNNKNGGGNNKNGGGNNKNGGGDNNVLNSLELSQNVLNKGSQITGQEGGDGDPGQSPSVPSNNNNINFCEGKTITDGLQIKKGSCNPGMGNMPTEDGMVATAITSPKLCENLPANKPITLTAVLSNIQLGAFTNPDNTYYAANQDLLKNKVIGHTHFVVQTVGNNFVSKIPPPAKTFAFFKGVNDAGQQNQKGDSTVTENIAQGLKAGCYRFCTMAGAANHQPVLMPIAQRGPQDSCTFFSVGNQNCGCVLNNGQKAQQAQQAQQQPKQAQQKQNKGKNGKKPQGQAGGRRFR</sequence>
<gene>
    <name evidence="3" type="ORF">HRG_04543</name>
</gene>
<evidence type="ECO:0000256" key="1">
    <source>
        <dbReference type="SAM" id="MobiDB-lite"/>
    </source>
</evidence>
<reference evidence="3" key="1">
    <citation type="submission" date="2021-09" db="EMBL/GenBank/DDBJ databases">
        <title>A high-quality genome of the endoparasitic fungus Hirsutella rhossiliensis with a comparison of Hirsutella genomes reveals transposable elements contributing to genome size variation.</title>
        <authorList>
            <person name="Lin R."/>
            <person name="Jiao Y."/>
            <person name="Sun X."/>
            <person name="Ling J."/>
            <person name="Xie B."/>
            <person name="Cheng X."/>
        </authorList>
    </citation>
    <scope>NUCLEOTIDE SEQUENCE</scope>
    <source>
        <strain evidence="3">HR02</strain>
    </source>
</reference>
<dbReference type="Proteomes" id="UP000824596">
    <property type="component" value="Unassembled WGS sequence"/>
</dbReference>
<dbReference type="GeneID" id="68353672"/>
<dbReference type="InterPro" id="IPR053216">
    <property type="entry name" value="Appressorial_penetr-assoc"/>
</dbReference>
<dbReference type="GO" id="GO:0005840">
    <property type="term" value="C:ribosome"/>
    <property type="evidence" value="ECO:0007669"/>
    <property type="project" value="UniProtKB-KW"/>
</dbReference>
<keyword evidence="2" id="KW-0732">Signal</keyword>
<evidence type="ECO:0000313" key="3">
    <source>
        <dbReference type="EMBL" id="KAH0964115.1"/>
    </source>
</evidence>
<feature type="compositionally biased region" description="Low complexity" evidence="1">
    <location>
        <begin position="333"/>
        <end position="349"/>
    </location>
</feature>
<feature type="region of interest" description="Disordered" evidence="1">
    <location>
        <begin position="333"/>
        <end position="368"/>
    </location>
</feature>
<name>A0A9P8SJV4_9HYPO</name>
<feature type="region of interest" description="Disordered" evidence="1">
    <location>
        <begin position="116"/>
        <end position="141"/>
    </location>
</feature>
<evidence type="ECO:0000256" key="2">
    <source>
        <dbReference type="SAM" id="SignalP"/>
    </source>
</evidence>
<feature type="chain" id="PRO_5040219371" evidence="2">
    <location>
        <begin position="20"/>
        <end position="368"/>
    </location>
</feature>
<feature type="region of interest" description="Disordered" evidence="1">
    <location>
        <begin position="23"/>
        <end position="102"/>
    </location>
</feature>
<dbReference type="OrthoDB" id="2336871at2759"/>
<protein>
    <submittedName>
        <fullName evidence="3">Ribosomal protein s17 protein</fullName>
    </submittedName>
</protein>